<gene>
    <name evidence="2" type="ORF">OHC33_006891</name>
</gene>
<keyword evidence="1" id="KW-0812">Transmembrane</keyword>
<keyword evidence="1" id="KW-0472">Membrane</keyword>
<evidence type="ECO:0000313" key="2">
    <source>
        <dbReference type="EMBL" id="KAK5952005.1"/>
    </source>
</evidence>
<proteinExistence type="predicted"/>
<dbReference type="AlphaFoldDB" id="A0AAN8EL48"/>
<reference evidence="2 3" key="1">
    <citation type="submission" date="2022-12" db="EMBL/GenBank/DDBJ databases">
        <title>Genomic features and morphological characterization of a novel Knufia sp. strain isolated from spacecraft assembly facility.</title>
        <authorList>
            <person name="Teixeira M."/>
            <person name="Chander A.M."/>
            <person name="Stajich J.E."/>
            <person name="Venkateswaran K."/>
        </authorList>
    </citation>
    <scope>NUCLEOTIDE SEQUENCE [LARGE SCALE GENOMIC DNA]</scope>
    <source>
        <strain evidence="2 3">FJI-L2-BK-P2</strain>
    </source>
</reference>
<organism evidence="2 3">
    <name type="scientific">Knufia fluminis</name>
    <dbReference type="NCBI Taxonomy" id="191047"/>
    <lineage>
        <taxon>Eukaryota</taxon>
        <taxon>Fungi</taxon>
        <taxon>Dikarya</taxon>
        <taxon>Ascomycota</taxon>
        <taxon>Pezizomycotina</taxon>
        <taxon>Eurotiomycetes</taxon>
        <taxon>Chaetothyriomycetidae</taxon>
        <taxon>Chaetothyriales</taxon>
        <taxon>Trichomeriaceae</taxon>
        <taxon>Knufia</taxon>
    </lineage>
</organism>
<sequence length="851" mass="92411">MEITVGQVAGIIAAAVVVVGFLFPNAVVLVLVCLIGNKHSAITWSVVGRQINNSQWPILLRSDTSATSGVHSKVNGMAYLRPVGTALIAIAAIITPLGLYDALLPAEAMQQVPFSYLQDSSPLGYGTPEQGSHIWFSRSCGGMLGQAACPGSSNVFRNVTDELGFVVDEELVGDTYDITIPQATKDLYSGGQSKFGKSVSSFFDIRSRQYTFKAEADKNHGEPWPVDNFRMLESRILEEQAFPVRGLVVDMVHGGVGFRNHTVPSGLTQGADWTEDLLWLEPMTECVDTNLTLEYTLPPEGYFTAGNLKDISLIDNGGFANLIQEYPRFSMDDNQNNPKLRDRAYKAAWLVDVYSALVMNVTRPSPNAFGYLKSDVGQKFPLVSSNFRSASGPGILFMDSSFNTLVPNDNVISTYNNSFTNTSTTTGIYENPFGIGYSNYSDIQLLCQGAGQADYANSSNIQVQCGLFYAAAVRADGVQSLLTEPNTTYRQSVFTCASLNRVSIKTVGFRYNATLGHDLQSLSILNVTNKQYANEVDMPLWGIEEPQEPFRIADINQFWGLVSDDFDPADAVKNNVSLKRAPELYLPGYTWGNPLMSSYIGYEYLPASASPKNIMASAYELGGGGTAGGAGMDYSGASNLAMSQRWQRLSQNISTVPDILNVIWTDLAMNAIQGSRGWVEEADLTKRDGELSTMGSTLVPVLVYQKKVQYKWLYAIPALVALGLFGSLALASIILSLVRQGPARVRYYLNQLSAGRLLAMQHYPGQCDKGAPTKLWIDRVGTLDVDITQNSAAGGVTPGLAQMPLKYGIDGKGGSVNASTVEVSRAGEAYPMTPVSVRDREGYVRMGESKA</sequence>
<evidence type="ECO:0000313" key="3">
    <source>
        <dbReference type="Proteomes" id="UP001316803"/>
    </source>
</evidence>
<comment type="caution">
    <text evidence="2">The sequence shown here is derived from an EMBL/GenBank/DDBJ whole genome shotgun (WGS) entry which is preliminary data.</text>
</comment>
<feature type="transmembrane region" description="Helical" evidence="1">
    <location>
        <begin position="712"/>
        <end position="738"/>
    </location>
</feature>
<feature type="transmembrane region" description="Helical" evidence="1">
    <location>
        <begin position="78"/>
        <end position="100"/>
    </location>
</feature>
<keyword evidence="1" id="KW-1133">Transmembrane helix</keyword>
<accession>A0AAN8EL48</accession>
<evidence type="ECO:0000256" key="1">
    <source>
        <dbReference type="SAM" id="Phobius"/>
    </source>
</evidence>
<keyword evidence="3" id="KW-1185">Reference proteome</keyword>
<name>A0AAN8EL48_9EURO</name>
<dbReference type="Proteomes" id="UP001316803">
    <property type="component" value="Unassembled WGS sequence"/>
</dbReference>
<dbReference type="EMBL" id="JAKLMC020000017">
    <property type="protein sequence ID" value="KAK5952005.1"/>
    <property type="molecule type" value="Genomic_DNA"/>
</dbReference>
<protein>
    <submittedName>
        <fullName evidence="2">Uncharacterized protein</fullName>
    </submittedName>
</protein>
<feature type="transmembrane region" description="Helical" evidence="1">
    <location>
        <begin position="12"/>
        <end position="35"/>
    </location>
</feature>